<keyword evidence="6" id="KW-0347">Helicase</keyword>
<dbReference type="PANTHER" id="PTHR47957:SF3">
    <property type="entry name" value="ATP-DEPENDENT HELICASE HRQ1"/>
    <property type="match status" value="1"/>
</dbReference>
<dbReference type="GO" id="GO:0036297">
    <property type="term" value="P:interstrand cross-link repair"/>
    <property type="evidence" value="ECO:0007669"/>
    <property type="project" value="TreeGrafter"/>
</dbReference>
<dbReference type="GO" id="GO:0003676">
    <property type="term" value="F:nucleic acid binding"/>
    <property type="evidence" value="ECO:0007669"/>
    <property type="project" value="InterPro"/>
</dbReference>
<dbReference type="GO" id="GO:0005524">
    <property type="term" value="F:ATP binding"/>
    <property type="evidence" value="ECO:0007669"/>
    <property type="project" value="UniProtKB-KW"/>
</dbReference>
<dbReference type="InterPro" id="IPR018973">
    <property type="entry name" value="MZB"/>
</dbReference>
<dbReference type="InterPro" id="IPR001650">
    <property type="entry name" value="Helicase_C-like"/>
</dbReference>
<proteinExistence type="predicted"/>
<dbReference type="SMART" id="SM00487">
    <property type="entry name" value="DEXDc"/>
    <property type="match status" value="1"/>
</dbReference>
<dbReference type="Proteomes" id="UP000238949">
    <property type="component" value="Unassembled WGS sequence"/>
</dbReference>
<dbReference type="PROSITE" id="PS51194">
    <property type="entry name" value="HELICASE_CTER"/>
    <property type="match status" value="1"/>
</dbReference>
<dbReference type="Pfam" id="PF09369">
    <property type="entry name" value="MZB"/>
    <property type="match status" value="1"/>
</dbReference>
<reference evidence="7" key="1">
    <citation type="journal article" date="2020" name="Int. J. Syst. Evol. Microbiol.">
        <title>Alteromonas alba sp. nov., a marine bacterium isolated from the seawater of the West Pacific Ocean.</title>
        <authorList>
            <person name="Sun C."/>
            <person name="Wu Y.-H."/>
            <person name="Xamxidin M."/>
            <person name="Cheng H."/>
            <person name="Xu X.-W."/>
        </authorList>
    </citation>
    <scope>NUCLEOTIDE SEQUENCE [LARGE SCALE GENOMIC DNA]</scope>
    <source>
        <strain evidence="7">190</strain>
    </source>
</reference>
<dbReference type="GO" id="GO:0043138">
    <property type="term" value="F:3'-5' DNA helicase activity"/>
    <property type="evidence" value="ECO:0007669"/>
    <property type="project" value="TreeGrafter"/>
</dbReference>
<dbReference type="Gene3D" id="3.40.50.300">
    <property type="entry name" value="P-loop containing nucleotide triphosphate hydrolases"/>
    <property type="match status" value="2"/>
</dbReference>
<keyword evidence="1" id="KW-0547">Nucleotide-binding</keyword>
<feature type="domain" description="Helicase C-terminal" evidence="5">
    <location>
        <begin position="1081"/>
        <end position="1238"/>
    </location>
</feature>
<dbReference type="SUPFAM" id="SSF52540">
    <property type="entry name" value="P-loop containing nucleoside triphosphate hydrolases"/>
    <property type="match status" value="2"/>
</dbReference>
<name>A0A2S9V9W5_9ALTE</name>
<evidence type="ECO:0000259" key="5">
    <source>
        <dbReference type="PROSITE" id="PS51194"/>
    </source>
</evidence>
<sequence length="2170" mass="244587">MKSISLSNLYHSISRVSTEAVLNQLQVKNPGLRSYLQTSFNEGYGQGAGFLSDPLIESTFGWASAGGDDGKNTMSELAQRGFLSPKLVDVMEHAPVNPSERDEDIAKGIKRLEYDENLPKGEDPRWPLNRAPYTHQLEAWKVLGQENPQSVIVTAGTGSGKSECFMVPMLNDMAKQIDASNEQLVGVQAIMLYPLNALINSQRDRLIGWTRGFEGKVRFALYNGETPKRAISERTKNQDAWYGPEKPEEIRDRKSIRESPPPILVTNATMLEYMLVRPEDRPIIDKSQGKLKWIILDEAHTLIGSAAAETSLLLRRTMQAFGVQPRDVRFVATSATIGDAKEQRKTDEKLKAFLSDLAGIDITQISVVRGHRYVPSLPAFNSLSSDTSLETLSSLGSAEVFQNLSQQPLMRSLREKLVQGPMTLRDICFHMHPELDENDSVAKQIKDTLQLIDIATDAYLDGDSNSDAFLPIRAHLFHRAQRGLWACVNPECSGKAVSSLDKEWPFGKVYLDERQLCECCDYPVFELTHCARCNEPSLSAVRYISEDGRTSLKPRELPEVDEFSDEVEHIDGANLTDELMPGVNDVRDQIVQVYTSISETDARHIELGGATHAIIKVFNGELSHSKTELEGVKILYTMSHDNSGLRCACCNSVENEEGKIFKRAILGSPFLMGNIVPEMLRHIPGIPLKDMAGRRLITFTDSRQGTARFSARLQLDSERRWTRSVVYRHLLSQLPDNSELSEKDLSDIEKFEKLLQDPNYADIASEQIARIREKSNVPSKPVTWSEMVEIFAEREEIRLLTGNGNFDEDQLPGEYAKREEKFESAKQLGRLFLMREFARRPQNSNNLESLGLVQVVYPKIEHLSEDSVREKLPIWFKSGFTFEQWKIFLKIFLDFYVREEAIVDLKPDEKNWMGARLFARLLQPQNFIYSSDPAVEAQQKAAYKVVPRARDSRPHRLVRLLEVASKLSREREPGSFDLILDGAFVTLKELGILEWVEFEEREVRAGDETFSFKREGYQLKFESIAFKLIATAYLCPLTQRWLDTPMMGPALEDSFGVTPITTGNLQLADIRIEHIPVEIPHLDKACLGLETDVITNLLEWLQTDSDIQSLRSEGLWRDLNDAAMKPPALIRSREHSAQQAAGNLKTFEKAFKSNALNVLNCSTTMEMGVDIGSLSMVAMNNAPPSTANYLQRAGRAGRRNQSTSVVLTFCKANPHGERIFADPTWPFSPTPVPKVALDSAVIVRRHVNAYLLAHFLTTTFKKDNLILSKAGEFFLSDYEYSKSDLFNRWLADDALNQQALASGLKNLIRGTALESLSEVSIIQSAREQLTDVTEHWNGRYEAIAQLLEESDVRVELDESGNKIKDSAYKRLENQLEGMKKEYLLSVLANRGFLPGYGFPTNVVELITNNKNEDRKKSRKSDWSNPDYPSRSLDVAIREYEPGKDVVLNGAVYRSAGLQLSWKIPKSEKEVSKLQSLSYIAHCECGFHTAHHDSVHSLPYNCPECTRKLKRMEYIVPAGFQVDYHAPLHNDYTQPEYAKFRTPLVTIDESDWQALGKIDYGRFRATQSGNLFHYNDGRGAGFAFCWHCGRTHTLEAWPNQEGSLAISDAERVRITKVHRRLQGTNKQGSANCPNEPWSMKVGQINRETQEIITPLVLGFGTVTTMLELQLRNPETNHWISDKELGTSLATAMRFAFSEKEGIADSELGISVQTRTSPEGQSATSIFIFDKASQGAGYATQLAEKLPEILAAAYDFALNCTGKCDRACHGCLLDFETQHHLAHLNRHAIITFFDETRLIKRLEVPETRRFFGIDSQSELLNAESLLSLKGPRATEIDVFISDTNWELASNSTLRKLKSFSGSKVRLLLAGNVVEGIDPELAWQLQRNIDADIQVGVYSDVSKLPKGVFPVLRLLIKGTEYWYVTDDIGSLSLNDNWGNTEKESLITSNDSNLDIDILPFDLSDKAIKSSLADNIGIITDVAPLSVDISLFGKTFVELVLETTPLLEKEFGDGIDRVIYQDRYLMSPVSVLLVLEIMAALDKKFGSFNAEVETTYPVAKPRKPICFADDFETTDQWIEFVDGVEDVTNVPVFHDFIDKRDLPHGRALTVFTRKNGTFRILFDQGMGHWSYRTLYNRTRFDFGNPRAEGENYSNSGLRVREGNGETYIVIHKVE</sequence>
<dbReference type="SMART" id="SM00490">
    <property type="entry name" value="HELICc"/>
    <property type="match status" value="1"/>
</dbReference>
<dbReference type="InterPro" id="IPR027417">
    <property type="entry name" value="P-loop_NTPase"/>
</dbReference>
<dbReference type="PANTHER" id="PTHR47957">
    <property type="entry name" value="ATP-DEPENDENT HELICASE HRQ1"/>
    <property type="match status" value="1"/>
</dbReference>
<keyword evidence="6" id="KW-0378">Hydrolase</keyword>
<dbReference type="Pfam" id="PF00271">
    <property type="entry name" value="Helicase_C"/>
    <property type="match status" value="1"/>
</dbReference>
<feature type="region of interest" description="Disordered" evidence="3">
    <location>
        <begin position="233"/>
        <end position="253"/>
    </location>
</feature>
<accession>A0A2S9V9W5</accession>
<evidence type="ECO:0000256" key="2">
    <source>
        <dbReference type="ARBA" id="ARBA00022840"/>
    </source>
</evidence>
<evidence type="ECO:0000259" key="4">
    <source>
        <dbReference type="PROSITE" id="PS51192"/>
    </source>
</evidence>
<keyword evidence="7" id="KW-1185">Reference proteome</keyword>
<gene>
    <name evidence="6" type="ORF">C6Y40_12395</name>
</gene>
<evidence type="ECO:0000256" key="1">
    <source>
        <dbReference type="ARBA" id="ARBA00022741"/>
    </source>
</evidence>
<organism evidence="6 7">
    <name type="scientific">Alteromonas alba</name>
    <dbReference type="NCBI Taxonomy" id="2079529"/>
    <lineage>
        <taxon>Bacteria</taxon>
        <taxon>Pseudomonadati</taxon>
        <taxon>Pseudomonadota</taxon>
        <taxon>Gammaproteobacteria</taxon>
        <taxon>Alteromonadales</taxon>
        <taxon>Alteromonadaceae</taxon>
        <taxon>Alteromonas/Salinimonas group</taxon>
        <taxon>Alteromonas</taxon>
    </lineage>
</organism>
<dbReference type="OrthoDB" id="9815222at2"/>
<protein>
    <submittedName>
        <fullName evidence="6">DEAD/DEAH box helicase</fullName>
    </submittedName>
</protein>
<dbReference type="GO" id="GO:0006289">
    <property type="term" value="P:nucleotide-excision repair"/>
    <property type="evidence" value="ECO:0007669"/>
    <property type="project" value="TreeGrafter"/>
</dbReference>
<dbReference type="Pfam" id="PF00270">
    <property type="entry name" value="DEAD"/>
    <property type="match status" value="1"/>
</dbReference>
<feature type="domain" description="Helicase ATP-binding" evidence="4">
    <location>
        <begin position="142"/>
        <end position="355"/>
    </location>
</feature>
<comment type="caution">
    <text evidence="6">The sequence shown here is derived from an EMBL/GenBank/DDBJ whole genome shotgun (WGS) entry which is preliminary data.</text>
</comment>
<evidence type="ECO:0000256" key="3">
    <source>
        <dbReference type="SAM" id="MobiDB-lite"/>
    </source>
</evidence>
<dbReference type="InterPro" id="IPR011545">
    <property type="entry name" value="DEAD/DEAH_box_helicase_dom"/>
</dbReference>
<dbReference type="RefSeq" id="WP_105934851.1">
    <property type="nucleotide sequence ID" value="NZ_PVNP01000133.1"/>
</dbReference>
<dbReference type="InterPro" id="IPR014001">
    <property type="entry name" value="Helicase_ATP-bd"/>
</dbReference>
<evidence type="ECO:0000313" key="6">
    <source>
        <dbReference type="EMBL" id="PRO73259.1"/>
    </source>
</evidence>
<keyword evidence="2" id="KW-0067">ATP-binding</keyword>
<evidence type="ECO:0000313" key="7">
    <source>
        <dbReference type="Proteomes" id="UP000238949"/>
    </source>
</evidence>
<dbReference type="PROSITE" id="PS51192">
    <property type="entry name" value="HELICASE_ATP_BIND_1"/>
    <property type="match status" value="1"/>
</dbReference>
<dbReference type="EMBL" id="PVNP01000133">
    <property type="protein sequence ID" value="PRO73259.1"/>
    <property type="molecule type" value="Genomic_DNA"/>
</dbReference>